<sequence length="353" mass="39756">MAEEMDPYLIRKFLNNESTPKEAEAVSAFFEAHPEELDQYFAIEEWQDALKEVELTNERKQAIKKIIDKKAGINRSVLKLPLFRYAAVAVLLLAVAITVVYVVIPRPETGRYERFVINNPTLANKDTVLPDGSRVMLLPGARLSYQSDFLKKRWVTVEEGTVQFEERKMNVPFTAFAQGIATTPIGTKFSVNSAPAMETVEIILLEGKVKVNTVNTVKKMNEVVMAPGDRLFIRVRTMSVILTGVGKQQKAAPLLKSVLSPAKEAPPADAVWTNNAITFSQTALPVVFDKIMDKYNVPIVYDKEQLSRYHFTGAVYYNDDINKLLKNICDVNGLMYNYRNDSIIITRSSEPNP</sequence>
<evidence type="ECO:0000313" key="4">
    <source>
        <dbReference type="EMBL" id="ANH83557.1"/>
    </source>
</evidence>
<dbReference type="EMBL" id="CP015772">
    <property type="protein sequence ID" value="ANH83557.1"/>
    <property type="molecule type" value="Genomic_DNA"/>
</dbReference>
<dbReference type="GO" id="GO:0016989">
    <property type="term" value="F:sigma factor antagonist activity"/>
    <property type="evidence" value="ECO:0007669"/>
    <property type="project" value="TreeGrafter"/>
</dbReference>
<proteinExistence type="predicted"/>
<dbReference type="Pfam" id="PF16344">
    <property type="entry name" value="FecR_C"/>
    <property type="match status" value="1"/>
</dbReference>
<dbReference type="PANTHER" id="PTHR30273">
    <property type="entry name" value="PERIPLASMIC SIGNAL SENSOR AND SIGMA FACTOR ACTIVATOR FECR-RELATED"/>
    <property type="match status" value="1"/>
</dbReference>
<feature type="transmembrane region" description="Helical" evidence="1">
    <location>
        <begin position="82"/>
        <end position="104"/>
    </location>
</feature>
<evidence type="ECO:0008006" key="6">
    <source>
        <dbReference type="Google" id="ProtNLM"/>
    </source>
</evidence>
<dbReference type="KEGG" id="nia:A8C56_23585"/>
<evidence type="ECO:0000256" key="1">
    <source>
        <dbReference type="SAM" id="Phobius"/>
    </source>
</evidence>
<dbReference type="Pfam" id="PF04773">
    <property type="entry name" value="FecR"/>
    <property type="match status" value="1"/>
</dbReference>
<feature type="domain" description="FecR protein" evidence="2">
    <location>
        <begin position="126"/>
        <end position="210"/>
    </location>
</feature>
<dbReference type="InterPro" id="IPR006860">
    <property type="entry name" value="FecR"/>
</dbReference>
<keyword evidence="5" id="KW-1185">Reference proteome</keyword>
<name>A0A1A9I7A1_9BACT</name>
<organism evidence="4 5">
    <name type="scientific">Niabella ginsenosidivorans</name>
    <dbReference type="NCBI Taxonomy" id="1176587"/>
    <lineage>
        <taxon>Bacteria</taxon>
        <taxon>Pseudomonadati</taxon>
        <taxon>Bacteroidota</taxon>
        <taxon>Chitinophagia</taxon>
        <taxon>Chitinophagales</taxon>
        <taxon>Chitinophagaceae</taxon>
        <taxon>Niabella</taxon>
    </lineage>
</organism>
<gene>
    <name evidence="4" type="ORF">A8C56_23585</name>
</gene>
<dbReference type="InterPro" id="IPR012373">
    <property type="entry name" value="Ferrdict_sens_TM"/>
</dbReference>
<dbReference type="Gene3D" id="2.60.120.1440">
    <property type="match status" value="1"/>
</dbReference>
<dbReference type="Proteomes" id="UP000077667">
    <property type="component" value="Chromosome"/>
</dbReference>
<evidence type="ECO:0000259" key="2">
    <source>
        <dbReference type="Pfam" id="PF04773"/>
    </source>
</evidence>
<protein>
    <recommendedName>
        <fullName evidence="6">FecR protein domain-containing protein</fullName>
    </recommendedName>
</protein>
<keyword evidence="1" id="KW-0472">Membrane</keyword>
<dbReference type="OrthoDB" id="1523735at2"/>
<keyword evidence="1" id="KW-0812">Transmembrane</keyword>
<keyword evidence="1" id="KW-1133">Transmembrane helix</keyword>
<dbReference type="AlphaFoldDB" id="A0A1A9I7A1"/>
<dbReference type="Gene3D" id="3.55.50.30">
    <property type="match status" value="1"/>
</dbReference>
<feature type="domain" description="Protein FecR C-terminal" evidence="3">
    <location>
        <begin position="277"/>
        <end position="345"/>
    </location>
</feature>
<dbReference type="InterPro" id="IPR032508">
    <property type="entry name" value="FecR_C"/>
</dbReference>
<reference evidence="4 5" key="1">
    <citation type="submission" date="2016-05" db="EMBL/GenBank/DDBJ databases">
        <title>Niabella ginsenosidivorans BS26 whole genome sequencing.</title>
        <authorList>
            <person name="Im W.T."/>
            <person name="Siddiqi M.Z."/>
        </authorList>
    </citation>
    <scope>NUCLEOTIDE SEQUENCE [LARGE SCALE GENOMIC DNA]</scope>
    <source>
        <strain evidence="4 5">BS26</strain>
    </source>
</reference>
<evidence type="ECO:0000259" key="3">
    <source>
        <dbReference type="Pfam" id="PF16344"/>
    </source>
</evidence>
<dbReference type="STRING" id="1176587.A8C56_23585"/>
<dbReference type="PANTHER" id="PTHR30273:SF2">
    <property type="entry name" value="PROTEIN FECR"/>
    <property type="match status" value="1"/>
</dbReference>
<dbReference type="RefSeq" id="WP_067761228.1">
    <property type="nucleotide sequence ID" value="NZ_CP015772.1"/>
</dbReference>
<evidence type="ECO:0000313" key="5">
    <source>
        <dbReference type="Proteomes" id="UP000077667"/>
    </source>
</evidence>
<dbReference type="PIRSF" id="PIRSF018266">
    <property type="entry name" value="FecR"/>
    <property type="match status" value="1"/>
</dbReference>
<accession>A0A1A9I7A1</accession>